<keyword evidence="2" id="KW-1133">Transmembrane helix</keyword>
<sequence>MTGPEEPSTPTPPENAVAGDRSPWNWLLFIPIVVPLLTFLYNADGPRILGFPRFYWLQLAFILLGVGATTLVYQMTKKR</sequence>
<keyword evidence="2" id="KW-0472">Membrane</keyword>
<accession>A0ABP8DCN2</accession>
<proteinExistence type="predicted"/>
<organism evidence="3 4">
    <name type="scientific">Dactylosporangium darangshiense</name>
    <dbReference type="NCBI Taxonomy" id="579108"/>
    <lineage>
        <taxon>Bacteria</taxon>
        <taxon>Bacillati</taxon>
        <taxon>Actinomycetota</taxon>
        <taxon>Actinomycetes</taxon>
        <taxon>Micromonosporales</taxon>
        <taxon>Micromonosporaceae</taxon>
        <taxon>Dactylosporangium</taxon>
    </lineage>
</organism>
<evidence type="ECO:0000313" key="3">
    <source>
        <dbReference type="EMBL" id="GAA4252517.1"/>
    </source>
</evidence>
<feature type="transmembrane region" description="Helical" evidence="2">
    <location>
        <begin position="24"/>
        <end position="43"/>
    </location>
</feature>
<dbReference type="EMBL" id="BAABAT010000013">
    <property type="protein sequence ID" value="GAA4252517.1"/>
    <property type="molecule type" value="Genomic_DNA"/>
</dbReference>
<keyword evidence="4" id="KW-1185">Reference proteome</keyword>
<evidence type="ECO:0000256" key="1">
    <source>
        <dbReference type="SAM" id="MobiDB-lite"/>
    </source>
</evidence>
<dbReference type="Proteomes" id="UP001500620">
    <property type="component" value="Unassembled WGS sequence"/>
</dbReference>
<reference evidence="4" key="1">
    <citation type="journal article" date="2019" name="Int. J. Syst. Evol. Microbiol.">
        <title>The Global Catalogue of Microorganisms (GCM) 10K type strain sequencing project: providing services to taxonomists for standard genome sequencing and annotation.</title>
        <authorList>
            <consortium name="The Broad Institute Genomics Platform"/>
            <consortium name="The Broad Institute Genome Sequencing Center for Infectious Disease"/>
            <person name="Wu L."/>
            <person name="Ma J."/>
        </authorList>
    </citation>
    <scope>NUCLEOTIDE SEQUENCE [LARGE SCALE GENOMIC DNA]</scope>
    <source>
        <strain evidence="4">JCM 17441</strain>
    </source>
</reference>
<feature type="region of interest" description="Disordered" evidence="1">
    <location>
        <begin position="1"/>
        <end position="20"/>
    </location>
</feature>
<dbReference type="RefSeq" id="WP_345129530.1">
    <property type="nucleotide sequence ID" value="NZ_BAABAT010000013.1"/>
</dbReference>
<gene>
    <name evidence="3" type="ORF">GCM10022255_049580</name>
</gene>
<dbReference type="Pfam" id="PF11755">
    <property type="entry name" value="DUF3311"/>
    <property type="match status" value="1"/>
</dbReference>
<dbReference type="InterPro" id="IPR021741">
    <property type="entry name" value="DUF3311"/>
</dbReference>
<evidence type="ECO:0008006" key="5">
    <source>
        <dbReference type="Google" id="ProtNLM"/>
    </source>
</evidence>
<protein>
    <recommendedName>
        <fullName evidence="5">DUF3311 domain-containing protein</fullName>
    </recommendedName>
</protein>
<feature type="transmembrane region" description="Helical" evidence="2">
    <location>
        <begin position="55"/>
        <end position="73"/>
    </location>
</feature>
<keyword evidence="2" id="KW-0812">Transmembrane</keyword>
<evidence type="ECO:0000313" key="4">
    <source>
        <dbReference type="Proteomes" id="UP001500620"/>
    </source>
</evidence>
<evidence type="ECO:0000256" key="2">
    <source>
        <dbReference type="SAM" id="Phobius"/>
    </source>
</evidence>
<comment type="caution">
    <text evidence="3">The sequence shown here is derived from an EMBL/GenBank/DDBJ whole genome shotgun (WGS) entry which is preliminary data.</text>
</comment>
<name>A0ABP8DCN2_9ACTN</name>